<accession>A0A650AF49</accession>
<name>A0A650AF49_9PEZI</name>
<reference evidence="1" key="1">
    <citation type="submission" date="2019-02" db="EMBL/GenBank/DDBJ databases">
        <title>The largest mitochondrial genome of Morchella importuna (272.2 kb) among fungi reservoir of numerous mitochondrial ORFs, repeatitive sequences and nuclear genome horizontal transfer.</title>
        <authorList>
            <person name="Liu W."/>
            <person name="Bian Y."/>
        </authorList>
    </citation>
    <scope>NUCLEOTIDE SEQUENCE</scope>
</reference>
<sequence length="142" mass="16923">MWVRVGEKQNISVRPPLSLIFWKKIRERGALLKNDYLKFQLEILVYCEAEDAVNLEQKFIDLLKPEYNLCKIAGSSLGRITTEETRKRLRTVRLIREYLKSPEHRAETLLEYRLRYLEKATGSAAWIKWSIELVNSKILWRK</sequence>
<geneLocation type="mitochondrion" evidence="1"/>
<dbReference type="EMBL" id="MK527108">
    <property type="protein sequence ID" value="QGN66645.1"/>
    <property type="molecule type" value="Genomic_DNA"/>
</dbReference>
<protein>
    <submittedName>
        <fullName evidence="1">Uncharacterized protein</fullName>
    </submittedName>
</protein>
<keyword evidence="1" id="KW-0496">Mitochondrion</keyword>
<dbReference type="GeneID" id="42905967"/>
<dbReference type="RefSeq" id="YP_009722243.1">
    <property type="nucleotide sequence ID" value="NC_045397.1"/>
</dbReference>
<gene>
    <name evidence="1" type="primary">orf142</name>
</gene>
<dbReference type="AlphaFoldDB" id="A0A650AF49"/>
<proteinExistence type="predicted"/>
<organism evidence="1">
    <name type="scientific">Morchella importuna</name>
    <dbReference type="NCBI Taxonomy" id="1174673"/>
    <lineage>
        <taxon>Eukaryota</taxon>
        <taxon>Fungi</taxon>
        <taxon>Dikarya</taxon>
        <taxon>Ascomycota</taxon>
        <taxon>Pezizomycotina</taxon>
        <taxon>Pezizomycetes</taxon>
        <taxon>Pezizales</taxon>
        <taxon>Morchellaceae</taxon>
        <taxon>Morchella</taxon>
    </lineage>
</organism>
<evidence type="ECO:0000313" key="1">
    <source>
        <dbReference type="EMBL" id="QGN66645.1"/>
    </source>
</evidence>